<keyword evidence="4" id="KW-0687">Ribonucleoprotein</keyword>
<comment type="caution">
    <text evidence="5">The sequence shown here is derived from an EMBL/GenBank/DDBJ whole genome shotgun (WGS) entry which is preliminary data.</text>
</comment>
<dbReference type="GO" id="GO:0006412">
    <property type="term" value="P:translation"/>
    <property type="evidence" value="ECO:0007669"/>
    <property type="project" value="UniProtKB-UniRule"/>
</dbReference>
<gene>
    <name evidence="4" type="primary">rpsF</name>
    <name evidence="5" type="ORF">E4100_08300</name>
</gene>
<dbReference type="InterPro" id="IPR020814">
    <property type="entry name" value="Ribosomal_S6_plastid/chlpt"/>
</dbReference>
<dbReference type="InterPro" id="IPR000529">
    <property type="entry name" value="Ribosomal_bS6"/>
</dbReference>
<evidence type="ECO:0000256" key="1">
    <source>
        <dbReference type="ARBA" id="ARBA00009512"/>
    </source>
</evidence>
<dbReference type="PANTHER" id="PTHR21011:SF1">
    <property type="entry name" value="SMALL RIBOSOMAL SUBUNIT PROTEIN BS6M"/>
    <property type="match status" value="1"/>
</dbReference>
<name>A0A4Z0D2B6_9FIRM</name>
<dbReference type="GO" id="GO:0005737">
    <property type="term" value="C:cytoplasm"/>
    <property type="evidence" value="ECO:0007669"/>
    <property type="project" value="UniProtKB-ARBA"/>
</dbReference>
<dbReference type="Gene3D" id="3.30.70.60">
    <property type="match status" value="1"/>
</dbReference>
<dbReference type="GO" id="GO:0005840">
    <property type="term" value="C:ribosome"/>
    <property type="evidence" value="ECO:0007669"/>
    <property type="project" value="UniProtKB-KW"/>
</dbReference>
<evidence type="ECO:0000256" key="4">
    <source>
        <dbReference type="HAMAP-Rule" id="MF_00360"/>
    </source>
</evidence>
<evidence type="ECO:0000313" key="5">
    <source>
        <dbReference type="EMBL" id="TFZ39485.1"/>
    </source>
</evidence>
<dbReference type="HAMAP" id="MF_00360">
    <property type="entry name" value="Ribosomal_bS6"/>
    <property type="match status" value="1"/>
</dbReference>
<keyword evidence="4 5" id="KW-0689">Ribosomal protein</keyword>
<accession>A0A4Z0D2B6</accession>
<dbReference type="InterPro" id="IPR014717">
    <property type="entry name" value="Transl_elong_EF1B/ribsomal_bS6"/>
</dbReference>
<dbReference type="GO" id="GO:0070181">
    <property type="term" value="F:small ribosomal subunit rRNA binding"/>
    <property type="evidence" value="ECO:0007669"/>
    <property type="project" value="TreeGrafter"/>
</dbReference>
<organism evidence="5 6">
    <name type="scientific">Soehngenia longivitae</name>
    <dbReference type="NCBI Taxonomy" id="2562294"/>
    <lineage>
        <taxon>Bacteria</taxon>
        <taxon>Bacillati</taxon>
        <taxon>Bacillota</taxon>
        <taxon>Tissierellia</taxon>
        <taxon>Tissierellales</taxon>
        <taxon>Tissierellaceae</taxon>
        <taxon>Soehngenia</taxon>
    </lineage>
</organism>
<proteinExistence type="inferred from homology"/>
<keyword evidence="6" id="KW-1185">Reference proteome</keyword>
<evidence type="ECO:0000256" key="2">
    <source>
        <dbReference type="ARBA" id="ARBA00035104"/>
    </source>
</evidence>
<dbReference type="AlphaFoldDB" id="A0A4Z0D2B6"/>
<dbReference type="OrthoDB" id="9812702at2"/>
<comment type="similarity">
    <text evidence="1 4">Belongs to the bacterial ribosomal protein bS6 family.</text>
</comment>
<evidence type="ECO:0000256" key="3">
    <source>
        <dbReference type="ARBA" id="ARBA00035294"/>
    </source>
</evidence>
<sequence>MRKYEMMLIFYPNYEEEKRNTVMDRLKSIVETDGKVETIDEWGLRKLAYLIDDYAEGYYVLVNFEAGPDIAKELDRVSKISEGIMRHMITKIEE</sequence>
<protein>
    <recommendedName>
        <fullName evidence="3 4">Small ribosomal subunit protein bS6</fullName>
    </recommendedName>
</protein>
<keyword evidence="4" id="KW-0694">RNA-binding</keyword>
<dbReference type="Proteomes" id="UP000298381">
    <property type="component" value="Unassembled WGS sequence"/>
</dbReference>
<evidence type="ECO:0000313" key="6">
    <source>
        <dbReference type="Proteomes" id="UP000298381"/>
    </source>
</evidence>
<dbReference type="EMBL" id="SRIB01000012">
    <property type="protein sequence ID" value="TFZ39485.1"/>
    <property type="molecule type" value="Genomic_DNA"/>
</dbReference>
<reference evidence="5 6" key="1">
    <citation type="submission" date="2019-03" db="EMBL/GenBank/DDBJ databases">
        <title>Draft genome sequence data and analysis of a Fermenting Bacterium, Soehngenia longevitae strain 1933PT, isolated from petroleum reservoir in Azerbaijan.</title>
        <authorList>
            <person name="Grouzdev D.S."/>
            <person name="Bidzhieva S.K."/>
            <person name="Sokolova D.S."/>
            <person name="Tourova T.P."/>
            <person name="Poltaraus A.B."/>
            <person name="Nazina T.N."/>
        </authorList>
    </citation>
    <scope>NUCLEOTIDE SEQUENCE [LARGE SCALE GENOMIC DNA]</scope>
    <source>
        <strain evidence="5 6">1933P</strain>
    </source>
</reference>
<dbReference type="NCBIfam" id="TIGR00166">
    <property type="entry name" value="S6"/>
    <property type="match status" value="1"/>
</dbReference>
<comment type="function">
    <text evidence="2 4">Binds together with bS18 to 16S ribosomal RNA.</text>
</comment>
<dbReference type="CDD" id="cd00473">
    <property type="entry name" value="bS6"/>
    <property type="match status" value="1"/>
</dbReference>
<dbReference type="InterPro" id="IPR035980">
    <property type="entry name" value="Ribosomal_bS6_sf"/>
</dbReference>
<dbReference type="PANTHER" id="PTHR21011">
    <property type="entry name" value="MITOCHONDRIAL 28S RIBOSOMAL PROTEIN S6"/>
    <property type="match status" value="1"/>
</dbReference>
<keyword evidence="4" id="KW-0699">rRNA-binding</keyword>
<dbReference type="RefSeq" id="WP_135271583.1">
    <property type="nucleotide sequence ID" value="NZ_SRIB01000012.1"/>
</dbReference>
<dbReference type="GO" id="GO:1990904">
    <property type="term" value="C:ribonucleoprotein complex"/>
    <property type="evidence" value="ECO:0007669"/>
    <property type="project" value="UniProtKB-KW"/>
</dbReference>
<dbReference type="Pfam" id="PF01250">
    <property type="entry name" value="Ribosomal_S6"/>
    <property type="match status" value="1"/>
</dbReference>
<dbReference type="SUPFAM" id="SSF54995">
    <property type="entry name" value="Ribosomal protein S6"/>
    <property type="match status" value="1"/>
</dbReference>
<dbReference type="GO" id="GO:0003735">
    <property type="term" value="F:structural constituent of ribosome"/>
    <property type="evidence" value="ECO:0007669"/>
    <property type="project" value="InterPro"/>
</dbReference>